<dbReference type="PANTHER" id="PTHR32141:SF158">
    <property type="entry name" value="EXPRESSED PROTEIN"/>
    <property type="match status" value="1"/>
</dbReference>
<sequence>MLDGCTGFAQMRINSSTIKSLAFALWDEYYEEPEVELRQVVIKDAPLLQMLVPFRHWTRNRQIELRVVNAPKLRVLGSLSIMISQLELGGPVFNASRRYVNRVTSDNVSREKRLLMDAIKLSTKLQTVKILALEDVDRINVVTNFLMCFPRLEKLYISSRQALPHFIEQVEDVVPCAPSEPGPHGEQENKNRGRDREGGGWRKRAHLVVDGQEGIGQEGSGEEEEGAALNREKAKAIEEGESLAVMVGEFEEGEDTDARVVDEEGAQGGNARGRTRGAHMATIEALGDEGGGQRWRFLGTRRGPDATALEDEDEGRSGGGWGRTRGPAR</sequence>
<feature type="compositionally biased region" description="Basic and acidic residues" evidence="1">
    <location>
        <begin position="183"/>
        <end position="200"/>
    </location>
</feature>
<protein>
    <recommendedName>
        <fullName evidence="2">F-box/LRR-repeat protein 15/At3g58940/PEG3-like LRR domain-containing protein</fullName>
    </recommendedName>
</protein>
<evidence type="ECO:0000256" key="1">
    <source>
        <dbReference type="SAM" id="MobiDB-lite"/>
    </source>
</evidence>
<name>A0AAV5DQ28_ELECO</name>
<organism evidence="3 5">
    <name type="scientific">Eleusine coracana subsp. coracana</name>
    <dbReference type="NCBI Taxonomy" id="191504"/>
    <lineage>
        <taxon>Eukaryota</taxon>
        <taxon>Viridiplantae</taxon>
        <taxon>Streptophyta</taxon>
        <taxon>Embryophyta</taxon>
        <taxon>Tracheophyta</taxon>
        <taxon>Spermatophyta</taxon>
        <taxon>Magnoliopsida</taxon>
        <taxon>Liliopsida</taxon>
        <taxon>Poales</taxon>
        <taxon>Poaceae</taxon>
        <taxon>PACMAD clade</taxon>
        <taxon>Chloridoideae</taxon>
        <taxon>Cynodonteae</taxon>
        <taxon>Eleusininae</taxon>
        <taxon>Eleusine</taxon>
    </lineage>
</organism>
<proteinExistence type="predicted"/>
<evidence type="ECO:0000259" key="2">
    <source>
        <dbReference type="Pfam" id="PF24758"/>
    </source>
</evidence>
<feature type="domain" description="F-box/LRR-repeat protein 15/At3g58940/PEG3-like LRR" evidence="2">
    <location>
        <begin position="4"/>
        <end position="157"/>
    </location>
</feature>
<evidence type="ECO:0000313" key="5">
    <source>
        <dbReference type="Proteomes" id="UP001054889"/>
    </source>
</evidence>
<gene>
    <name evidence="3" type="primary">ga30497</name>
    <name evidence="4" type="synonym">ga30531</name>
    <name evidence="3" type="ORF">PR202_ga30497</name>
    <name evidence="4" type="ORF">PR202_ga30531</name>
</gene>
<dbReference type="InterPro" id="IPR055411">
    <property type="entry name" value="LRR_FXL15/At3g58940/PEG3-like"/>
</dbReference>
<dbReference type="Proteomes" id="UP001054889">
    <property type="component" value="Unassembled WGS sequence"/>
</dbReference>
<dbReference type="Pfam" id="PF24758">
    <property type="entry name" value="LRR_At5g56370"/>
    <property type="match status" value="1"/>
</dbReference>
<dbReference type="InterPro" id="IPR055302">
    <property type="entry name" value="F-box_dom-containing"/>
</dbReference>
<evidence type="ECO:0000313" key="3">
    <source>
        <dbReference type="EMBL" id="GJN12237.1"/>
    </source>
</evidence>
<dbReference type="AlphaFoldDB" id="A0AAV5DQ28"/>
<dbReference type="EMBL" id="BQKI01000022">
    <property type="protein sequence ID" value="GJN12267.1"/>
    <property type="molecule type" value="Genomic_DNA"/>
</dbReference>
<accession>A0AAV5DQ28</accession>
<dbReference type="PANTHER" id="PTHR32141">
    <property type="match status" value="1"/>
</dbReference>
<dbReference type="EMBL" id="BQKI01000022">
    <property type="protein sequence ID" value="GJN12237.1"/>
    <property type="molecule type" value="Genomic_DNA"/>
</dbReference>
<keyword evidence="5" id="KW-1185">Reference proteome</keyword>
<reference evidence="3" key="2">
    <citation type="submission" date="2021-12" db="EMBL/GenBank/DDBJ databases">
        <title>Resequencing data analysis of finger millet.</title>
        <authorList>
            <person name="Hatakeyama M."/>
            <person name="Aluri S."/>
            <person name="Balachadran M.T."/>
            <person name="Sivarajan S.R."/>
            <person name="Poveda L."/>
            <person name="Shimizu-Inatsugi R."/>
            <person name="Schlapbach R."/>
            <person name="Sreeman S.M."/>
            <person name="Shimizu K.K."/>
        </authorList>
    </citation>
    <scope>NUCLEOTIDE SEQUENCE</scope>
</reference>
<evidence type="ECO:0000313" key="4">
    <source>
        <dbReference type="EMBL" id="GJN12267.1"/>
    </source>
</evidence>
<feature type="region of interest" description="Disordered" evidence="1">
    <location>
        <begin position="175"/>
        <end position="232"/>
    </location>
</feature>
<feature type="region of interest" description="Disordered" evidence="1">
    <location>
        <begin position="284"/>
        <end position="329"/>
    </location>
</feature>
<reference evidence="3" key="1">
    <citation type="journal article" date="2018" name="DNA Res.">
        <title>Multiple hybrid de novo genome assembly of finger millet, an orphan allotetraploid crop.</title>
        <authorList>
            <person name="Hatakeyama M."/>
            <person name="Aluri S."/>
            <person name="Balachadran M.T."/>
            <person name="Sivarajan S.R."/>
            <person name="Patrignani A."/>
            <person name="Gruter S."/>
            <person name="Poveda L."/>
            <person name="Shimizu-Inatsugi R."/>
            <person name="Baeten J."/>
            <person name="Francoijs K.J."/>
            <person name="Nataraja K.N."/>
            <person name="Reddy Y.A.N."/>
            <person name="Phadnis S."/>
            <person name="Ravikumar R.L."/>
            <person name="Schlapbach R."/>
            <person name="Sreeman S.M."/>
            <person name="Shimizu K.K."/>
        </authorList>
    </citation>
    <scope>NUCLEOTIDE SEQUENCE</scope>
</reference>
<comment type="caution">
    <text evidence="3">The sequence shown here is derived from an EMBL/GenBank/DDBJ whole genome shotgun (WGS) entry which is preliminary data.</text>
</comment>